<keyword evidence="4" id="KW-1185">Reference proteome</keyword>
<sequence>MASENARDMAVGIAVNADSNPIIRINREMNNTRRNAMGVNRSVAGMGQSFRNTHREMIDESQAFVKQADRQSALIRNLAKTMGSSATQLADNWRDMSDEMKKSLIRNHNDMRKYRQQLMGVEGDMWKLSNQMGHYKGTTNDFMSEVNKLGKEHKKISEQMINSNVSLRQSYIQQAATVMNLSTTSSKITKVYDDTNNALYRVNKPLLAVTDGMERLAKQGNPVVIALKQLGPNASMKELQDRINLINTGIMRQQMLLMVMGAAWIGFTAIVARTAMGPDVEKNLQAQAQAWADYRQAVDQRTQEIANTFGLFEQVQMQATNPRQLYLNLQQQIKIMQGWQTNLSTLAQKGVDQGFIAELRKMGPSAAGEIAALTQMSDKGLNEYVAMWKEKHQLARTAATTELEKLRQETVAKVQGLKDSLKPLGVAVYEFKNVWASALAPFVEFWGQMASYVVKAGTKVGEFVQKLNDISPWITKIAGMFAFLATTMVLILTPMAIGIGYIAGMKVAFAAAWMAIKPFAIGLASVGGTAMLVAGGVIALGAALYLLWTRSETFRTAVISGWESIKQSAISVYGFLKPYILQAFEAIVSFGQQKLTQLRQFWDENGQQIFQAVKNIWTPIGAVIKTVLGAVWSVMKFVWPAVLFLIKSVWNNIKGVIDGGLKVILGVVKLFSSIFTGDFGGMWEAVKQIFSGAVQFIWNFVQLTFYGKLLGAGKTFIMAFRSGFTTMWTGIKSIFTSGVTNVRNFFVNGFNWLRNFSNNIVSSMTSGIATRFMNMVNNTRKLFTILRAYGDSIFKAMWGAIRGTVSNIVTGVRTGFTTMKNRAVEIATSLKTTVMNRFTDIVNAAKNLPKRIGDGIKAMAKGAMSGVKALANTLAAGLESVLNKITQDGINKVLSKLGVDKKYQIPKFDIPRYAQGTKGHPGGPALLGDGRGTNAGPELYRTPQGKVGLSPATNTIMNLPKGTQVLSATNTRKVLGGMPAYNQGNTTVGDFMAGAGNAIRDKVATAATKAKDFAFDVWDYASDPGMLMNKVFDTFNLKVPNVSGAFGQVASGAVSKVKDGAIEYVKSKIGSLMDFGGGFTGGMEKDPHKIGAGAGKGGMMRYVEYWYNQVKDRFGKTNFMGGFNNRNVRGGSSKSMHSYGRAFDIGGSHETMSKIAEYLRTTATNLQYVIYNHKIAGPGQGKPWRNYDGVNPHTDHVHADFKAVSTGGGAIANIKGGAAAWRSAILKAAGQMKEPVTSAQVDGIIAQIHRESKGNQTIFQDSRVNDINMRNGNPARGLLQYIPQTFKKYMMPGHTNILSGFDQLMAFFNNTNWRKDLPYGRRGWGPTGARKYYRGGRIASRNPVWVGENGPEIAQFPGGTKITSNRDSMAMAGSYDSSGTSTGSPTGGNIYINKVEVIVQGKATKEDGYAAAEGFAEKMNEYFGGLNRIMPMNREG</sequence>
<name>A0A1E7DQ57_9BACI</name>
<keyword evidence="1" id="KW-0472">Membrane</keyword>
<feature type="domain" description="ARB-07466-like C-terminal" evidence="2">
    <location>
        <begin position="1097"/>
        <end position="1197"/>
    </location>
</feature>
<feature type="transmembrane region" description="Helical" evidence="1">
    <location>
        <begin position="498"/>
        <end position="516"/>
    </location>
</feature>
<organism evidence="3 4">
    <name type="scientific">Domibacillus iocasae</name>
    <dbReference type="NCBI Taxonomy" id="1714016"/>
    <lineage>
        <taxon>Bacteria</taxon>
        <taxon>Bacillati</taxon>
        <taxon>Bacillota</taxon>
        <taxon>Bacilli</taxon>
        <taxon>Bacillales</taxon>
        <taxon>Bacillaceae</taxon>
        <taxon>Domibacillus</taxon>
    </lineage>
</organism>
<reference evidence="3 4" key="1">
    <citation type="submission" date="2016-06" db="EMBL/GenBank/DDBJ databases">
        <title>Domibacillus iocasae genome sequencing.</title>
        <authorList>
            <person name="Verma A."/>
            <person name="Pal Y."/>
            <person name="Ojha A.K."/>
            <person name="Krishnamurthi S."/>
        </authorList>
    </citation>
    <scope>NUCLEOTIDE SEQUENCE [LARGE SCALE GENOMIC DNA]</scope>
    <source>
        <strain evidence="3 4">DSM 29979</strain>
    </source>
</reference>
<dbReference type="InterPro" id="IPR058593">
    <property type="entry name" value="ARB_07466-like_C"/>
</dbReference>
<dbReference type="RefSeq" id="WP_069938108.1">
    <property type="nucleotide sequence ID" value="NZ_MAMP01000020.1"/>
</dbReference>
<dbReference type="STRING" id="1714016.BA724_04255"/>
<keyword evidence="1" id="KW-0812">Transmembrane</keyword>
<feature type="transmembrane region" description="Helical" evidence="1">
    <location>
        <begin position="473"/>
        <end position="492"/>
    </location>
</feature>
<protein>
    <recommendedName>
        <fullName evidence="2">ARB-07466-like C-terminal domain-containing protein</fullName>
    </recommendedName>
</protein>
<feature type="transmembrane region" description="Helical" evidence="1">
    <location>
        <begin position="255"/>
        <end position="272"/>
    </location>
</feature>
<dbReference type="EMBL" id="MAMP01000020">
    <property type="protein sequence ID" value="OES45227.1"/>
    <property type="molecule type" value="Genomic_DNA"/>
</dbReference>
<dbReference type="PANTHER" id="PTHR37813:SF1">
    <property type="entry name" value="FELS-2 PROPHAGE PROTEIN"/>
    <property type="match status" value="1"/>
</dbReference>
<dbReference type="Pfam" id="PF26571">
    <property type="entry name" value="VldE"/>
    <property type="match status" value="1"/>
</dbReference>
<dbReference type="Proteomes" id="UP000095658">
    <property type="component" value="Unassembled WGS sequence"/>
</dbReference>
<evidence type="ECO:0000313" key="3">
    <source>
        <dbReference type="EMBL" id="OES45227.1"/>
    </source>
</evidence>
<evidence type="ECO:0000313" key="4">
    <source>
        <dbReference type="Proteomes" id="UP000095658"/>
    </source>
</evidence>
<dbReference type="OrthoDB" id="1779742at2"/>
<evidence type="ECO:0000256" key="1">
    <source>
        <dbReference type="SAM" id="Phobius"/>
    </source>
</evidence>
<evidence type="ECO:0000259" key="2">
    <source>
        <dbReference type="Pfam" id="PF26571"/>
    </source>
</evidence>
<comment type="caution">
    <text evidence="3">The sequence shown here is derived from an EMBL/GenBank/DDBJ whole genome shotgun (WGS) entry which is preliminary data.</text>
</comment>
<proteinExistence type="predicted"/>
<accession>A0A1E7DQ57</accession>
<dbReference type="PANTHER" id="PTHR37813">
    <property type="entry name" value="FELS-2 PROPHAGE PROTEIN"/>
    <property type="match status" value="1"/>
</dbReference>
<feature type="transmembrane region" description="Helical" evidence="1">
    <location>
        <begin position="523"/>
        <end position="548"/>
    </location>
</feature>
<gene>
    <name evidence="3" type="ORF">BA724_04255</name>
</gene>
<keyword evidence="1" id="KW-1133">Transmembrane helix</keyword>